<keyword evidence="2" id="KW-1185">Reference proteome</keyword>
<comment type="caution">
    <text evidence="1">The sequence shown here is derived from an EMBL/GenBank/DDBJ whole genome shotgun (WGS) entry which is preliminary data.</text>
</comment>
<sequence length="152" mass="15326">MESRERSASSRTTLLAGWLSILAGAFLIVSSAVLLAFHLVWLLLPVSVNQSAGPLPVGALVTVGVAGVAGLLLIGGVMLLRGQPLGRWLVVGTSAAAVVLSVVGLIHGPLSASEVGWLLVPATIAALALVPPVHRDERGPVGMSGSAAAHHS</sequence>
<protein>
    <submittedName>
        <fullName evidence="1">Uncharacterized protein</fullName>
    </submittedName>
</protein>
<proteinExistence type="predicted"/>
<evidence type="ECO:0000313" key="2">
    <source>
        <dbReference type="Proteomes" id="UP000193577"/>
    </source>
</evidence>
<evidence type="ECO:0000313" key="1">
    <source>
        <dbReference type="EMBL" id="OSC33931.1"/>
    </source>
</evidence>
<organism evidence="1 2">
    <name type="scientific">Mycolicibacillus koreensis</name>
    <dbReference type="NCBI Taxonomy" id="1069220"/>
    <lineage>
        <taxon>Bacteria</taxon>
        <taxon>Bacillati</taxon>
        <taxon>Actinomycetota</taxon>
        <taxon>Actinomycetes</taxon>
        <taxon>Mycobacteriales</taxon>
        <taxon>Mycobacteriaceae</taxon>
        <taxon>Mycolicibacillus</taxon>
    </lineage>
</organism>
<accession>A0A7I7SL21</accession>
<dbReference type="RefSeq" id="WP_069391367.1">
    <property type="nucleotide sequence ID" value="NZ_AP022594.1"/>
</dbReference>
<dbReference type="Proteomes" id="UP000193577">
    <property type="component" value="Unassembled WGS sequence"/>
</dbReference>
<name>A0A7I7SL21_9MYCO</name>
<dbReference type="EMBL" id="NCXO01000015">
    <property type="protein sequence ID" value="OSC33931.1"/>
    <property type="molecule type" value="Genomic_DNA"/>
</dbReference>
<gene>
    <name evidence="1" type="ORF">B8W67_08805</name>
</gene>
<reference evidence="1 2" key="1">
    <citation type="submission" date="2017-04" db="EMBL/GenBank/DDBJ databases">
        <title>The new phylogeny of genus Mycobacterium.</title>
        <authorList>
            <person name="Tortoli E."/>
            <person name="Trovato A."/>
            <person name="Cirillo D.M."/>
        </authorList>
    </citation>
    <scope>NUCLEOTIDE SEQUENCE [LARGE SCALE GENOMIC DNA]</scope>
    <source>
        <strain evidence="1 2">KCTC 19819</strain>
    </source>
</reference>
<dbReference type="AlphaFoldDB" id="A0A7I7SL21"/>